<feature type="region of interest" description="Disordered" evidence="1">
    <location>
        <begin position="1"/>
        <end position="133"/>
    </location>
</feature>
<name>A0A813HXK7_POLGL</name>
<dbReference type="EMBL" id="CAJNNV010033118">
    <property type="protein sequence ID" value="CAE8642138.1"/>
    <property type="molecule type" value="Genomic_DNA"/>
</dbReference>
<keyword evidence="3" id="KW-1185">Reference proteome</keyword>
<feature type="compositionally biased region" description="Low complexity" evidence="1">
    <location>
        <begin position="29"/>
        <end position="83"/>
    </location>
</feature>
<organism evidence="2 3">
    <name type="scientific">Polarella glacialis</name>
    <name type="common">Dinoflagellate</name>
    <dbReference type="NCBI Taxonomy" id="89957"/>
    <lineage>
        <taxon>Eukaryota</taxon>
        <taxon>Sar</taxon>
        <taxon>Alveolata</taxon>
        <taxon>Dinophyceae</taxon>
        <taxon>Suessiales</taxon>
        <taxon>Suessiaceae</taxon>
        <taxon>Polarella</taxon>
    </lineage>
</organism>
<evidence type="ECO:0000313" key="3">
    <source>
        <dbReference type="Proteomes" id="UP000654075"/>
    </source>
</evidence>
<dbReference type="AlphaFoldDB" id="A0A813HXK7"/>
<protein>
    <submittedName>
        <fullName evidence="2">Uncharacterized protein</fullName>
    </submittedName>
</protein>
<comment type="caution">
    <text evidence="2">The sequence shown here is derived from an EMBL/GenBank/DDBJ whole genome shotgun (WGS) entry which is preliminary data.</text>
</comment>
<accession>A0A813HXK7</accession>
<feature type="compositionally biased region" description="Low complexity" evidence="1">
    <location>
        <begin position="91"/>
        <end position="104"/>
    </location>
</feature>
<evidence type="ECO:0000256" key="1">
    <source>
        <dbReference type="SAM" id="MobiDB-lite"/>
    </source>
</evidence>
<proteinExistence type="predicted"/>
<feature type="compositionally biased region" description="Basic and acidic residues" evidence="1">
    <location>
        <begin position="8"/>
        <end position="23"/>
    </location>
</feature>
<evidence type="ECO:0000313" key="2">
    <source>
        <dbReference type="EMBL" id="CAE8642138.1"/>
    </source>
</evidence>
<dbReference type="Proteomes" id="UP000654075">
    <property type="component" value="Unassembled WGS sequence"/>
</dbReference>
<gene>
    <name evidence="2" type="ORF">PGLA1383_LOCUS56670</name>
</gene>
<sequence>MAPTTTAGDHHTIDRTHRSDKKTSCTGLNNKTKQNNNNNNNDDNSNSKTATAKQQQQKKQQQQERQQQPTTATTRQHPTTDATADPRPQETNTTKTHNKANNLTGYLSSRKRSVNVGSSSVCQKQQQEPTTKI</sequence>
<feature type="compositionally biased region" description="Polar residues" evidence="1">
    <location>
        <begin position="115"/>
        <end position="133"/>
    </location>
</feature>
<reference evidence="2" key="1">
    <citation type="submission" date="2021-02" db="EMBL/GenBank/DDBJ databases">
        <authorList>
            <person name="Dougan E. K."/>
            <person name="Rhodes N."/>
            <person name="Thang M."/>
            <person name="Chan C."/>
        </authorList>
    </citation>
    <scope>NUCLEOTIDE SEQUENCE</scope>
</reference>